<evidence type="ECO:0000313" key="3">
    <source>
        <dbReference type="EMBL" id="MBB6521115.1"/>
    </source>
</evidence>
<keyword evidence="4" id="KW-1185">Reference proteome</keyword>
<feature type="transmembrane region" description="Helical" evidence="1">
    <location>
        <begin position="65"/>
        <end position="83"/>
    </location>
</feature>
<feature type="transmembrane region" description="Helical" evidence="1">
    <location>
        <begin position="136"/>
        <end position="156"/>
    </location>
</feature>
<feature type="transmembrane region" description="Helical" evidence="1">
    <location>
        <begin position="114"/>
        <end position="129"/>
    </location>
</feature>
<feature type="transmembrane region" description="Helical" evidence="1">
    <location>
        <begin position="90"/>
        <end position="108"/>
    </location>
</feature>
<keyword evidence="1" id="KW-0812">Transmembrane</keyword>
<dbReference type="InParanoid" id="A0A7X0MVH4"/>
<dbReference type="Pfam" id="PF02517">
    <property type="entry name" value="Rce1-like"/>
    <property type="match status" value="1"/>
</dbReference>
<dbReference type="RefSeq" id="WP_166849384.1">
    <property type="nucleotide sequence ID" value="NZ_JAAONY010000001.1"/>
</dbReference>
<evidence type="ECO:0000313" key="4">
    <source>
        <dbReference type="Proteomes" id="UP000528457"/>
    </source>
</evidence>
<gene>
    <name evidence="3" type="ORF">HNR48_001393</name>
</gene>
<reference evidence="3 4" key="1">
    <citation type="submission" date="2020-08" db="EMBL/GenBank/DDBJ databases">
        <title>Genomic Encyclopedia of Type Strains, Phase IV (KMG-IV): sequencing the most valuable type-strain genomes for metagenomic binning, comparative biology and taxonomic classification.</title>
        <authorList>
            <person name="Goeker M."/>
        </authorList>
    </citation>
    <scope>NUCLEOTIDE SEQUENCE [LARGE SCALE GENOMIC DNA]</scope>
    <source>
        <strain evidence="3 4">DSM 22368</strain>
    </source>
</reference>
<dbReference type="GO" id="GO:0080120">
    <property type="term" value="P:CAAX-box protein maturation"/>
    <property type="evidence" value="ECO:0007669"/>
    <property type="project" value="UniProtKB-ARBA"/>
</dbReference>
<dbReference type="GO" id="GO:0004175">
    <property type="term" value="F:endopeptidase activity"/>
    <property type="evidence" value="ECO:0007669"/>
    <property type="project" value="UniProtKB-ARBA"/>
</dbReference>
<feature type="domain" description="CAAX prenyl protease 2/Lysostaphin resistance protein A-like" evidence="2">
    <location>
        <begin position="65"/>
        <end position="137"/>
    </location>
</feature>
<protein>
    <recommendedName>
        <fullName evidence="2">CAAX prenyl protease 2/Lysostaphin resistance protein A-like domain-containing protein</fullName>
    </recommendedName>
</protein>
<proteinExistence type="predicted"/>
<feature type="transmembrane region" description="Helical" evidence="1">
    <location>
        <begin position="7"/>
        <end position="33"/>
    </location>
</feature>
<comment type="caution">
    <text evidence="3">The sequence shown here is derived from an EMBL/GenBank/DDBJ whole genome shotgun (WGS) entry which is preliminary data.</text>
</comment>
<evidence type="ECO:0000259" key="2">
    <source>
        <dbReference type="Pfam" id="PF02517"/>
    </source>
</evidence>
<dbReference type="AlphaFoldDB" id="A0A7X0MVH4"/>
<dbReference type="Proteomes" id="UP000528457">
    <property type="component" value="Unassembled WGS sequence"/>
</dbReference>
<name>A0A7X0MVH4_9GAMM</name>
<keyword evidence="1" id="KW-1133">Transmembrane helix</keyword>
<dbReference type="InterPro" id="IPR003675">
    <property type="entry name" value="Rce1/LyrA-like_dom"/>
</dbReference>
<evidence type="ECO:0000256" key="1">
    <source>
        <dbReference type="SAM" id="Phobius"/>
    </source>
</evidence>
<organism evidence="3 4">
    <name type="scientific">Pseudoteredinibacter isoporae</name>
    <dbReference type="NCBI Taxonomy" id="570281"/>
    <lineage>
        <taxon>Bacteria</taxon>
        <taxon>Pseudomonadati</taxon>
        <taxon>Pseudomonadota</taxon>
        <taxon>Gammaproteobacteria</taxon>
        <taxon>Cellvibrionales</taxon>
        <taxon>Cellvibrionaceae</taxon>
        <taxon>Pseudoteredinibacter</taxon>
    </lineage>
</organism>
<sequence length="158" mass="17873">MYRDIPLFLGHCMVGFPFCYLLITVYELAYVFAANTLIYSNHDYWQVFNGWLSHPDTNVKIELNILFPVLETLIFQVLIVWVLQKSTKNPFIIIGFVSVLFTLEHTLYSSMLNAFGAGIASLGLTYLYIRSKNQIGVFLSASATAISYALLSTALVRL</sequence>
<dbReference type="EMBL" id="JACHHT010000001">
    <property type="protein sequence ID" value="MBB6521115.1"/>
    <property type="molecule type" value="Genomic_DNA"/>
</dbReference>
<accession>A0A7X0MVH4</accession>
<keyword evidence="1" id="KW-0472">Membrane</keyword>